<protein>
    <submittedName>
        <fullName evidence="3">Uncharacterized protein</fullName>
    </submittedName>
</protein>
<evidence type="ECO:0000313" key="4">
    <source>
        <dbReference type="Proteomes" id="UP000485058"/>
    </source>
</evidence>
<reference evidence="3 4" key="1">
    <citation type="submission" date="2020-02" db="EMBL/GenBank/DDBJ databases">
        <title>Draft genome sequence of Haematococcus lacustris strain NIES-144.</title>
        <authorList>
            <person name="Morimoto D."/>
            <person name="Nakagawa S."/>
            <person name="Yoshida T."/>
            <person name="Sawayama S."/>
        </authorList>
    </citation>
    <scope>NUCLEOTIDE SEQUENCE [LARGE SCALE GENOMIC DNA]</scope>
    <source>
        <strain evidence="3 4">NIES-144</strain>
    </source>
</reference>
<keyword evidence="2" id="KW-0472">Membrane</keyword>
<feature type="transmembrane region" description="Helical" evidence="2">
    <location>
        <begin position="21"/>
        <end position="47"/>
    </location>
</feature>
<sequence length="151" mass="16636">MRCAKRKRGLSVKKRENTRNGVAGIRHFTVYFTTVSTLTTLILATYIGNSYIGNTAFLGIAPRMDDDLSDMGFIANASLREEAGPHVWSTGQGTVHLRLQMLCKANIEASRRKEQMRHAAMQEYQQEGKETTGSTNGAAGGESAGLRQLRE</sequence>
<evidence type="ECO:0000256" key="2">
    <source>
        <dbReference type="SAM" id="Phobius"/>
    </source>
</evidence>
<keyword evidence="2" id="KW-0812">Transmembrane</keyword>
<feature type="non-terminal residue" evidence="3">
    <location>
        <position position="1"/>
    </location>
</feature>
<feature type="non-terminal residue" evidence="3">
    <location>
        <position position="151"/>
    </location>
</feature>
<dbReference type="Proteomes" id="UP000485058">
    <property type="component" value="Unassembled WGS sequence"/>
</dbReference>
<organism evidence="3 4">
    <name type="scientific">Haematococcus lacustris</name>
    <name type="common">Green alga</name>
    <name type="synonym">Haematococcus pluvialis</name>
    <dbReference type="NCBI Taxonomy" id="44745"/>
    <lineage>
        <taxon>Eukaryota</taxon>
        <taxon>Viridiplantae</taxon>
        <taxon>Chlorophyta</taxon>
        <taxon>core chlorophytes</taxon>
        <taxon>Chlorophyceae</taxon>
        <taxon>CS clade</taxon>
        <taxon>Chlamydomonadales</taxon>
        <taxon>Haematococcaceae</taxon>
        <taxon>Haematococcus</taxon>
    </lineage>
</organism>
<name>A0A6A0A6H6_HAELA</name>
<keyword evidence="2" id="KW-1133">Transmembrane helix</keyword>
<accession>A0A6A0A6H6</accession>
<keyword evidence="4" id="KW-1185">Reference proteome</keyword>
<gene>
    <name evidence="3" type="ORF">HaLaN_26601</name>
</gene>
<evidence type="ECO:0000256" key="1">
    <source>
        <dbReference type="SAM" id="MobiDB-lite"/>
    </source>
</evidence>
<proteinExistence type="predicted"/>
<feature type="region of interest" description="Disordered" evidence="1">
    <location>
        <begin position="114"/>
        <end position="151"/>
    </location>
</feature>
<dbReference type="AlphaFoldDB" id="A0A6A0A6H6"/>
<evidence type="ECO:0000313" key="3">
    <source>
        <dbReference type="EMBL" id="GFH28159.1"/>
    </source>
</evidence>
<comment type="caution">
    <text evidence="3">The sequence shown here is derived from an EMBL/GenBank/DDBJ whole genome shotgun (WGS) entry which is preliminary data.</text>
</comment>
<dbReference type="EMBL" id="BLLF01003766">
    <property type="protein sequence ID" value="GFH28159.1"/>
    <property type="molecule type" value="Genomic_DNA"/>
</dbReference>